<dbReference type="PANTHER" id="PTHR35011:SF2">
    <property type="entry name" value="2,3-DIKETO-L-GULONATE TRAP TRANSPORTER SMALL PERMEASE PROTEIN YIAM"/>
    <property type="match status" value="1"/>
</dbReference>
<evidence type="ECO:0000256" key="1">
    <source>
        <dbReference type="ARBA" id="ARBA00004429"/>
    </source>
</evidence>
<accession>A0A1M6M4P4</accession>
<evidence type="ECO:0000256" key="2">
    <source>
        <dbReference type="ARBA" id="ARBA00022448"/>
    </source>
</evidence>
<keyword evidence="2" id="KW-0813">Transport</keyword>
<organism evidence="11 12">
    <name type="scientific">Desulfofundulus thermosubterraneus DSM 16057</name>
    <dbReference type="NCBI Taxonomy" id="1121432"/>
    <lineage>
        <taxon>Bacteria</taxon>
        <taxon>Bacillati</taxon>
        <taxon>Bacillota</taxon>
        <taxon>Clostridia</taxon>
        <taxon>Eubacteriales</taxon>
        <taxon>Peptococcaceae</taxon>
        <taxon>Desulfofundulus</taxon>
    </lineage>
</organism>
<protein>
    <submittedName>
        <fullName evidence="11">TRAP-type C4-dicarboxylate transport system, small permease component</fullName>
    </submittedName>
</protein>
<comment type="subcellular location">
    <subcellularLocation>
        <location evidence="1">Cell inner membrane</location>
        <topology evidence="1">Multi-pass membrane protein</topology>
    </subcellularLocation>
</comment>
<feature type="transmembrane region" description="Helical" evidence="9">
    <location>
        <begin position="7"/>
        <end position="35"/>
    </location>
</feature>
<sequence>MKKSGHLLGIIVNFLTAIALAGIVVLVFINVILRYFFNSGLTWSEEVAVNLFVWVIFLGAIMAARDGLHIRVDIFVSRLPKGLQKIFLFLANILVLTGLAVLMYGGIKVVKVTHASISPATGIPFSYITISLVVSTIGIGLITMYQTYKILRR</sequence>
<evidence type="ECO:0000256" key="3">
    <source>
        <dbReference type="ARBA" id="ARBA00022475"/>
    </source>
</evidence>
<dbReference type="EMBL" id="FQZM01000061">
    <property type="protein sequence ID" value="SHJ78411.1"/>
    <property type="molecule type" value="Genomic_DNA"/>
</dbReference>
<dbReference type="PANTHER" id="PTHR35011">
    <property type="entry name" value="2,3-DIKETO-L-GULONATE TRAP TRANSPORTER SMALL PERMEASE PROTEIN YIAM"/>
    <property type="match status" value="1"/>
</dbReference>
<feature type="transmembrane region" description="Helical" evidence="9">
    <location>
        <begin position="47"/>
        <end position="65"/>
    </location>
</feature>
<dbReference type="InterPro" id="IPR055348">
    <property type="entry name" value="DctQ"/>
</dbReference>
<dbReference type="InterPro" id="IPR007387">
    <property type="entry name" value="TRAP_DctQ"/>
</dbReference>
<keyword evidence="6 9" id="KW-1133">Transmembrane helix</keyword>
<dbReference type="RefSeq" id="WP_072871284.1">
    <property type="nucleotide sequence ID" value="NZ_FQZM01000061.1"/>
</dbReference>
<evidence type="ECO:0000256" key="6">
    <source>
        <dbReference type="ARBA" id="ARBA00022989"/>
    </source>
</evidence>
<keyword evidence="3" id="KW-1003">Cell membrane</keyword>
<dbReference type="GO" id="GO:0015740">
    <property type="term" value="P:C4-dicarboxylate transport"/>
    <property type="evidence" value="ECO:0007669"/>
    <property type="project" value="TreeGrafter"/>
</dbReference>
<dbReference type="Proteomes" id="UP000184529">
    <property type="component" value="Unassembled WGS sequence"/>
</dbReference>
<keyword evidence="4" id="KW-0997">Cell inner membrane</keyword>
<evidence type="ECO:0000256" key="8">
    <source>
        <dbReference type="ARBA" id="ARBA00038436"/>
    </source>
</evidence>
<evidence type="ECO:0000256" key="9">
    <source>
        <dbReference type="SAM" id="Phobius"/>
    </source>
</evidence>
<feature type="transmembrane region" description="Helical" evidence="9">
    <location>
        <begin position="125"/>
        <end position="145"/>
    </location>
</feature>
<keyword evidence="5 9" id="KW-0812">Transmembrane</keyword>
<comment type="similarity">
    <text evidence="8">Belongs to the TRAP transporter small permease family.</text>
</comment>
<dbReference type="Pfam" id="PF04290">
    <property type="entry name" value="DctQ"/>
    <property type="match status" value="1"/>
</dbReference>
<reference evidence="12" key="1">
    <citation type="submission" date="2016-11" db="EMBL/GenBank/DDBJ databases">
        <authorList>
            <person name="Varghese N."/>
            <person name="Submissions S."/>
        </authorList>
    </citation>
    <scope>NUCLEOTIDE SEQUENCE [LARGE SCALE GENOMIC DNA]</scope>
    <source>
        <strain evidence="12">DSM 16057</strain>
    </source>
</reference>
<dbReference type="STRING" id="1121432.SAMN02745219_03325"/>
<evidence type="ECO:0000256" key="7">
    <source>
        <dbReference type="ARBA" id="ARBA00023136"/>
    </source>
</evidence>
<feature type="domain" description="Tripartite ATP-independent periplasmic transporters DctQ component" evidence="10">
    <location>
        <begin position="23"/>
        <end position="152"/>
    </location>
</feature>
<evidence type="ECO:0000256" key="5">
    <source>
        <dbReference type="ARBA" id="ARBA00022692"/>
    </source>
</evidence>
<keyword evidence="12" id="KW-1185">Reference proteome</keyword>
<evidence type="ECO:0000313" key="11">
    <source>
        <dbReference type="EMBL" id="SHJ78411.1"/>
    </source>
</evidence>
<evidence type="ECO:0000313" key="12">
    <source>
        <dbReference type="Proteomes" id="UP000184529"/>
    </source>
</evidence>
<feature type="transmembrane region" description="Helical" evidence="9">
    <location>
        <begin position="86"/>
        <end position="105"/>
    </location>
</feature>
<dbReference type="OrthoDB" id="9814265at2"/>
<gene>
    <name evidence="11" type="ORF">SAMN02745219_03325</name>
</gene>
<dbReference type="AlphaFoldDB" id="A0A1M6M4P4"/>
<dbReference type="GO" id="GO:0005886">
    <property type="term" value="C:plasma membrane"/>
    <property type="evidence" value="ECO:0007669"/>
    <property type="project" value="UniProtKB-SubCell"/>
</dbReference>
<proteinExistence type="inferred from homology"/>
<evidence type="ECO:0000259" key="10">
    <source>
        <dbReference type="Pfam" id="PF04290"/>
    </source>
</evidence>
<dbReference type="GO" id="GO:0022857">
    <property type="term" value="F:transmembrane transporter activity"/>
    <property type="evidence" value="ECO:0007669"/>
    <property type="project" value="TreeGrafter"/>
</dbReference>
<evidence type="ECO:0000256" key="4">
    <source>
        <dbReference type="ARBA" id="ARBA00022519"/>
    </source>
</evidence>
<keyword evidence="7 9" id="KW-0472">Membrane</keyword>
<name>A0A1M6M4P4_9FIRM</name>